<comment type="catalytic activity">
    <reaction evidence="9">
        <text>a beta-lactam + H2O = a substituted beta-amino acid</text>
        <dbReference type="Rhea" id="RHEA:20401"/>
        <dbReference type="ChEBI" id="CHEBI:15377"/>
        <dbReference type="ChEBI" id="CHEBI:35627"/>
        <dbReference type="ChEBI" id="CHEBI:140347"/>
        <dbReference type="EC" id="3.5.2.6"/>
    </reaction>
</comment>
<dbReference type="InterPro" id="IPR001460">
    <property type="entry name" value="PCN-bd_Tpept"/>
</dbReference>
<dbReference type="InterPro" id="IPR005311">
    <property type="entry name" value="PBP_dimer"/>
</dbReference>
<dbReference type="InterPro" id="IPR007887">
    <property type="entry name" value="MecA_N"/>
</dbReference>
<dbReference type="PROSITE" id="PS00337">
    <property type="entry name" value="BETA_LACTAMASE_D"/>
    <property type="match status" value="1"/>
</dbReference>
<dbReference type="Gene3D" id="3.90.1310.10">
    <property type="entry name" value="Penicillin-binding protein 2a (Domain 2)"/>
    <property type="match status" value="1"/>
</dbReference>
<evidence type="ECO:0000256" key="2">
    <source>
        <dbReference type="ARBA" id="ARBA00007171"/>
    </source>
</evidence>
<comment type="subcellular location">
    <subcellularLocation>
        <location evidence="1">Membrane</location>
    </subcellularLocation>
</comment>
<evidence type="ECO:0000256" key="9">
    <source>
        <dbReference type="RuleBase" id="RU361140"/>
    </source>
</evidence>
<feature type="domain" description="NTF2-like N-terminal transpeptidase" evidence="12">
    <location>
        <begin position="37"/>
        <end position="149"/>
    </location>
</feature>
<dbReference type="Pfam" id="PF03717">
    <property type="entry name" value="PBP_dimer"/>
    <property type="match status" value="1"/>
</dbReference>
<keyword evidence="7" id="KW-0472">Membrane</keyword>
<evidence type="ECO:0000256" key="8">
    <source>
        <dbReference type="ARBA" id="ARBA00023251"/>
    </source>
</evidence>
<evidence type="ECO:0000256" key="6">
    <source>
        <dbReference type="ARBA" id="ARBA00022801"/>
    </source>
</evidence>
<evidence type="ECO:0000256" key="4">
    <source>
        <dbReference type="ARBA" id="ARBA00012865"/>
    </source>
</evidence>
<evidence type="ECO:0000256" key="7">
    <source>
        <dbReference type="ARBA" id="ARBA00023136"/>
    </source>
</evidence>
<dbReference type="PANTHER" id="PTHR30627">
    <property type="entry name" value="PEPTIDOGLYCAN D,D-TRANSPEPTIDASE"/>
    <property type="match status" value="1"/>
</dbReference>
<keyword evidence="6 9" id="KW-0378">Hydrolase</keyword>
<dbReference type="InterPro" id="IPR050515">
    <property type="entry name" value="Beta-lactam/transpept"/>
</dbReference>
<comment type="similarity">
    <text evidence="3 9">Belongs to the class-D beta-lactamase family.</text>
</comment>
<dbReference type="Gene3D" id="3.40.710.10">
    <property type="entry name" value="DD-peptidase/beta-lactamase superfamily"/>
    <property type="match status" value="1"/>
</dbReference>
<dbReference type="InterPro" id="IPR036138">
    <property type="entry name" value="PBP_dimer_sf"/>
</dbReference>
<accession>A0ABT9DAS4</accession>
<organism evidence="13 14">
    <name type="scientific">Actinotalea lenta</name>
    <dbReference type="NCBI Taxonomy" id="3064654"/>
    <lineage>
        <taxon>Bacteria</taxon>
        <taxon>Bacillati</taxon>
        <taxon>Actinomycetota</taxon>
        <taxon>Actinomycetes</taxon>
        <taxon>Micrococcales</taxon>
        <taxon>Cellulomonadaceae</taxon>
        <taxon>Actinotalea</taxon>
    </lineage>
</organism>
<evidence type="ECO:0000259" key="12">
    <source>
        <dbReference type="Pfam" id="PF05223"/>
    </source>
</evidence>
<evidence type="ECO:0000259" key="10">
    <source>
        <dbReference type="Pfam" id="PF00905"/>
    </source>
</evidence>
<sequence>MGRRTRTEAWRARLVEGGLVLLVGAALSACTPDRPGPEQAAEALAAAVASGDFSHVAFVEDQQAAATQRRADAYAALGPHEPRVTIHDVAVHADDDAATANLSFRWDLGTAEPWEYTTQADLTRGSPGDPDVWLVRWAPRILAPDLGPTEVLSTERLPAARADVLGAAGTVIVHPRPVQRIGIDKTRGDAATQEADARALATALGMDPDAFASRVEASGTKAFVQAIVVRDDDPDYDVEALTSSTTTRAVAGSLPLAPTRAFAREVLGTVGPATAEIVDDSDGAVVAGDLAGRSGLMRQYDSQLRGTSGLRVLATSEDSDVVRQLYRTEPVDGTPLQTTLDVGLQIAADSVLAGVGPASAVVAIRPSTGDVLAVASGPGSDGLSTATLGQYAPGSTFKVVSALALLRGGLRPDGPVDCPATVTVDGREFSNYPDYPAAHLGTIDLATAVAQSCNTAFIGQRAVAGAQALVDAAGSLGLTTDTDLGFPAFLGSVPADSTGTDHAASMIGQGRVLASPLGMATVAASVAAGHTVVPRLVLPAGGTESPASLASQPLTSAEATTVHALMRGVVTDGGATFLQDVPGPEVAAKTGTAQFGPAGQVANHTWMIAIQGDLAVAVFVEVGDYGSTTAGPLLEAFLRAVPRS</sequence>
<evidence type="ECO:0000313" key="13">
    <source>
        <dbReference type="EMBL" id="MDO8106288.1"/>
    </source>
</evidence>
<dbReference type="Proteomes" id="UP001232536">
    <property type="component" value="Unassembled WGS sequence"/>
</dbReference>
<evidence type="ECO:0000259" key="11">
    <source>
        <dbReference type="Pfam" id="PF03717"/>
    </source>
</evidence>
<evidence type="ECO:0000256" key="3">
    <source>
        <dbReference type="ARBA" id="ARBA00007898"/>
    </source>
</evidence>
<comment type="similarity">
    <text evidence="2">Belongs to the transpeptidase family.</text>
</comment>
<keyword evidence="8 9" id="KW-0046">Antibiotic resistance</keyword>
<reference evidence="13 14" key="1">
    <citation type="submission" date="2023-07" db="EMBL/GenBank/DDBJ databases">
        <title>Description of novel actinomycetes strains, isolated from tidal flat sediment.</title>
        <authorList>
            <person name="Lu C."/>
        </authorList>
    </citation>
    <scope>NUCLEOTIDE SEQUENCE [LARGE SCALE GENOMIC DNA]</scope>
    <source>
        <strain evidence="13 14">SYSU T00b441</strain>
    </source>
</reference>
<proteinExistence type="inferred from homology"/>
<dbReference type="InterPro" id="IPR002137">
    <property type="entry name" value="Beta-lactam_class-D_AS"/>
</dbReference>
<dbReference type="SUPFAM" id="SSF56519">
    <property type="entry name" value="Penicillin binding protein dimerisation domain"/>
    <property type="match status" value="1"/>
</dbReference>
<evidence type="ECO:0000256" key="1">
    <source>
        <dbReference type="ARBA" id="ARBA00004370"/>
    </source>
</evidence>
<keyword evidence="14" id="KW-1185">Reference proteome</keyword>
<protein>
    <recommendedName>
        <fullName evidence="4 9">Beta-lactamase</fullName>
        <ecNumber evidence="4 9">3.5.2.6</ecNumber>
    </recommendedName>
</protein>
<feature type="domain" description="Penicillin-binding protein dimerisation" evidence="11">
    <location>
        <begin position="157"/>
        <end position="324"/>
    </location>
</feature>
<feature type="domain" description="Penicillin-binding protein transpeptidase" evidence="10">
    <location>
        <begin position="360"/>
        <end position="637"/>
    </location>
</feature>
<gene>
    <name evidence="13" type="ORF">Q6348_03655</name>
</gene>
<dbReference type="RefSeq" id="WP_304599964.1">
    <property type="nucleotide sequence ID" value="NZ_JAUQYP010000001.1"/>
</dbReference>
<keyword evidence="5" id="KW-0732">Signal</keyword>
<evidence type="ECO:0000313" key="14">
    <source>
        <dbReference type="Proteomes" id="UP001232536"/>
    </source>
</evidence>
<dbReference type="Pfam" id="PF05223">
    <property type="entry name" value="MecA_N"/>
    <property type="match status" value="1"/>
</dbReference>
<dbReference type="EMBL" id="JAUQYP010000001">
    <property type="protein sequence ID" value="MDO8106288.1"/>
    <property type="molecule type" value="Genomic_DNA"/>
</dbReference>
<dbReference type="EC" id="3.5.2.6" evidence="4 9"/>
<dbReference type="SUPFAM" id="SSF56601">
    <property type="entry name" value="beta-lactamase/transpeptidase-like"/>
    <property type="match status" value="1"/>
</dbReference>
<dbReference type="PROSITE" id="PS51257">
    <property type="entry name" value="PROKAR_LIPOPROTEIN"/>
    <property type="match status" value="1"/>
</dbReference>
<dbReference type="InterPro" id="IPR012338">
    <property type="entry name" value="Beta-lactam/transpept-like"/>
</dbReference>
<evidence type="ECO:0000256" key="5">
    <source>
        <dbReference type="ARBA" id="ARBA00022729"/>
    </source>
</evidence>
<name>A0ABT9DAS4_9CELL</name>
<dbReference type="PANTHER" id="PTHR30627:SF24">
    <property type="entry name" value="PENICILLIN-BINDING PROTEIN 4B"/>
    <property type="match status" value="1"/>
</dbReference>
<comment type="caution">
    <text evidence="13">The sequence shown here is derived from an EMBL/GenBank/DDBJ whole genome shotgun (WGS) entry which is preliminary data.</text>
</comment>
<dbReference type="Pfam" id="PF00905">
    <property type="entry name" value="Transpeptidase"/>
    <property type="match status" value="1"/>
</dbReference>